<dbReference type="Gene3D" id="3.40.50.720">
    <property type="entry name" value="NAD(P)-binding Rossmann-like Domain"/>
    <property type="match status" value="1"/>
</dbReference>
<reference evidence="4 5" key="1">
    <citation type="submission" date="2015-01" db="EMBL/GenBank/DDBJ databases">
        <title>The Genome Sequence of Fonsecaea multimorphosa CBS 102226.</title>
        <authorList>
            <consortium name="The Broad Institute Genomics Platform"/>
            <person name="Cuomo C."/>
            <person name="de Hoog S."/>
            <person name="Gorbushina A."/>
            <person name="Stielow B."/>
            <person name="Teixiera M."/>
            <person name="Abouelleil A."/>
            <person name="Chapman S.B."/>
            <person name="Priest M."/>
            <person name="Young S.K."/>
            <person name="Wortman J."/>
            <person name="Nusbaum C."/>
            <person name="Birren B."/>
        </authorList>
    </citation>
    <scope>NUCLEOTIDE SEQUENCE [LARGE SCALE GENOMIC DNA]</scope>
    <source>
        <strain evidence="4 5">CBS 102226</strain>
    </source>
</reference>
<evidence type="ECO:0000313" key="4">
    <source>
        <dbReference type="EMBL" id="KIX98741.1"/>
    </source>
</evidence>
<dbReference type="FunFam" id="3.40.50.720:FF:000084">
    <property type="entry name" value="Short-chain dehydrogenase reductase"/>
    <property type="match status" value="1"/>
</dbReference>
<accession>A0A0D2INZ7</accession>
<comment type="similarity">
    <text evidence="1">Belongs to the short-chain dehydrogenases/reductases (SDR) family.</text>
</comment>
<protein>
    <submittedName>
        <fullName evidence="4">Uncharacterized protein</fullName>
    </submittedName>
</protein>
<dbReference type="InterPro" id="IPR002347">
    <property type="entry name" value="SDR_fam"/>
</dbReference>
<dbReference type="VEuPathDB" id="FungiDB:Z520_05202"/>
<dbReference type="EMBL" id="KN848070">
    <property type="protein sequence ID" value="KIX98741.1"/>
    <property type="molecule type" value="Genomic_DNA"/>
</dbReference>
<gene>
    <name evidence="4" type="ORF">Z520_05202</name>
</gene>
<keyword evidence="5" id="KW-1185">Reference proteome</keyword>
<dbReference type="InterPro" id="IPR036291">
    <property type="entry name" value="NAD(P)-bd_dom_sf"/>
</dbReference>
<evidence type="ECO:0000313" key="5">
    <source>
        <dbReference type="Proteomes" id="UP000053411"/>
    </source>
</evidence>
<name>A0A0D2INZ7_9EURO</name>
<dbReference type="GO" id="GO:0016491">
    <property type="term" value="F:oxidoreductase activity"/>
    <property type="evidence" value="ECO:0007669"/>
    <property type="project" value="UniProtKB-KW"/>
</dbReference>
<dbReference type="CDD" id="cd05233">
    <property type="entry name" value="SDR_c"/>
    <property type="match status" value="1"/>
</dbReference>
<dbReference type="Pfam" id="PF13561">
    <property type="entry name" value="adh_short_C2"/>
    <property type="match status" value="1"/>
</dbReference>
<evidence type="ECO:0000256" key="3">
    <source>
        <dbReference type="ARBA" id="ARBA00023002"/>
    </source>
</evidence>
<dbReference type="RefSeq" id="XP_016632864.1">
    <property type="nucleotide sequence ID" value="XM_016775705.1"/>
</dbReference>
<keyword evidence="3" id="KW-0560">Oxidoreductase</keyword>
<dbReference type="AlphaFoldDB" id="A0A0D2INZ7"/>
<keyword evidence="2" id="KW-0521">NADP</keyword>
<evidence type="ECO:0000256" key="1">
    <source>
        <dbReference type="ARBA" id="ARBA00006484"/>
    </source>
</evidence>
<dbReference type="PRINTS" id="PR00081">
    <property type="entry name" value="GDHRDH"/>
</dbReference>
<dbReference type="PANTHER" id="PTHR24321:SF12">
    <property type="entry name" value="SHORT-CHAIN DEHYDROGENASE_REDUCTASE FAMILY, PUTATIVE (AFU_ORTHOLOGUE AFUA_5G14340)-RELATED"/>
    <property type="match status" value="1"/>
</dbReference>
<evidence type="ECO:0000256" key="2">
    <source>
        <dbReference type="ARBA" id="ARBA00022857"/>
    </source>
</evidence>
<sequence length="265" mass="28335">MPGLFPGVALVVGAASGIGREIALSFAREGCPSITLADRDSHGLAESVRLIEELGLDHNPSILSVMVDVLKEEDIDRLIALTVEKSHRIDYAVNAAGILGNSRTSTLTSVHDFDLISNVNFRGCWLCSRAEISQMMKQEELETHDGRPGNRGSIVNISSQLGLVGRENSAVYCATKSAVISMTRADAVDCSKFNIRINTVCPGLVATPMLNGFDDKTLQRDISVAPLKRAGTPQEIADVVLFLVSTKATFVQGAAFVVDGGYTIT</sequence>
<dbReference type="STRING" id="1442371.A0A0D2INZ7"/>
<dbReference type="PANTHER" id="PTHR24321">
    <property type="entry name" value="DEHYDROGENASES, SHORT CHAIN"/>
    <property type="match status" value="1"/>
</dbReference>
<dbReference type="Proteomes" id="UP000053411">
    <property type="component" value="Unassembled WGS sequence"/>
</dbReference>
<organism evidence="4 5">
    <name type="scientific">Fonsecaea multimorphosa CBS 102226</name>
    <dbReference type="NCBI Taxonomy" id="1442371"/>
    <lineage>
        <taxon>Eukaryota</taxon>
        <taxon>Fungi</taxon>
        <taxon>Dikarya</taxon>
        <taxon>Ascomycota</taxon>
        <taxon>Pezizomycotina</taxon>
        <taxon>Eurotiomycetes</taxon>
        <taxon>Chaetothyriomycetidae</taxon>
        <taxon>Chaetothyriales</taxon>
        <taxon>Herpotrichiellaceae</taxon>
        <taxon>Fonsecaea</taxon>
    </lineage>
</organism>
<dbReference type="PRINTS" id="PR00080">
    <property type="entry name" value="SDRFAMILY"/>
</dbReference>
<proteinExistence type="inferred from homology"/>
<dbReference type="SUPFAM" id="SSF51735">
    <property type="entry name" value="NAD(P)-binding Rossmann-fold domains"/>
    <property type="match status" value="1"/>
</dbReference>
<dbReference type="GeneID" id="27710948"/>
<dbReference type="OrthoDB" id="5840532at2759"/>